<dbReference type="Proteomes" id="UP000017133">
    <property type="component" value="Unassembled WGS sequence"/>
</dbReference>
<organism evidence="1 2">
    <name type="scientific">Photorhabdus temperata J3</name>
    <dbReference type="NCBI Taxonomy" id="1389415"/>
    <lineage>
        <taxon>Bacteria</taxon>
        <taxon>Pseudomonadati</taxon>
        <taxon>Pseudomonadota</taxon>
        <taxon>Gammaproteobacteria</taxon>
        <taxon>Enterobacterales</taxon>
        <taxon>Morganellaceae</taxon>
        <taxon>Photorhabdus</taxon>
    </lineage>
</organism>
<evidence type="ECO:0000313" key="2">
    <source>
        <dbReference type="Proteomes" id="UP000017133"/>
    </source>
</evidence>
<keyword evidence="2" id="KW-1185">Reference proteome</keyword>
<gene>
    <name evidence="1" type="ORF">O185_07570</name>
</gene>
<dbReference type="EMBL" id="AXDT01000062">
    <property type="protein sequence ID" value="ERT13681.1"/>
    <property type="molecule type" value="Genomic_DNA"/>
</dbReference>
<name>U7R4I9_PHOTE</name>
<accession>U7R4I9</accession>
<dbReference type="AlphaFoldDB" id="U7R4I9"/>
<comment type="caution">
    <text evidence="1">The sequence shown here is derived from an EMBL/GenBank/DDBJ whole genome shotgun (WGS) entry which is preliminary data.</text>
</comment>
<proteinExistence type="predicted"/>
<protein>
    <submittedName>
        <fullName evidence="1">Uncharacterized protein</fullName>
    </submittedName>
</protein>
<sequence>MIHHKPCVGGYLKTAVVLANKLVRIIWRILTDCIDFNIKKAFPV</sequence>
<dbReference type="PATRIC" id="fig|1389415.4.peg.1513"/>
<reference evidence="1 2" key="1">
    <citation type="submission" date="2013-10" db="EMBL/GenBank/DDBJ databases">
        <title>Whole Genome Shotgun Sequence of Photorhabdus temperata J3.</title>
        <authorList>
            <person name="Park G.-S."/>
            <person name="Hong S.-J."/>
            <person name="Shin J.-H."/>
        </authorList>
    </citation>
    <scope>NUCLEOTIDE SEQUENCE [LARGE SCALE GENOMIC DNA]</scope>
    <source>
        <strain evidence="1 2">J3</strain>
    </source>
</reference>
<evidence type="ECO:0000313" key="1">
    <source>
        <dbReference type="EMBL" id="ERT13681.1"/>
    </source>
</evidence>